<dbReference type="GeneID" id="111592106"/>
<evidence type="ECO:0000313" key="3">
    <source>
        <dbReference type="RefSeq" id="XP_023159904.2"/>
    </source>
</evidence>
<reference evidence="3" key="1">
    <citation type="submission" date="2025-08" db="UniProtKB">
        <authorList>
            <consortium name="RefSeq"/>
        </authorList>
    </citation>
    <scope>IDENTIFICATION</scope>
    <source>
        <strain evidence="3">15085-1641.00</strain>
        <tissue evidence="3">Whole body</tissue>
    </source>
</reference>
<keyword evidence="1" id="KW-0175">Coiled coil</keyword>
<name>A0A6J1L516_DROHY</name>
<accession>A0A6J1L516</accession>
<dbReference type="RefSeq" id="XP_023159904.2">
    <property type="nucleotide sequence ID" value="XM_023304136.2"/>
</dbReference>
<evidence type="ECO:0000313" key="2">
    <source>
        <dbReference type="Proteomes" id="UP000504633"/>
    </source>
</evidence>
<dbReference type="CTD" id="3772676"/>
<dbReference type="OrthoDB" id="360839at2759"/>
<feature type="coiled-coil region" evidence="1">
    <location>
        <begin position="218"/>
        <end position="245"/>
    </location>
</feature>
<proteinExistence type="predicted"/>
<sequence>MSFGCITKLNVNIDKCQTHITYANNSTRLLLSNPSGFVFRSMGTTTCRCCKDCANQGIGFLKRHFGRGGSIQKTRSLCDMLSAVGLHNYAHNEVHNSEHKDSAAQMTDEEHQESDQYVTKLFTWHLEHMPVVTPRRATKIVRRKERMQVSCLAWHLNSCKWANYYGKEYEMPKCRCSTIKDTLDYINEVLNGAMLTPEQQESALNSSGELMPDMNANIVGINVLLQKLNELLEEQNQEQGNVQMQST</sequence>
<evidence type="ECO:0000256" key="1">
    <source>
        <dbReference type="SAM" id="Coils"/>
    </source>
</evidence>
<organism evidence="2 3">
    <name type="scientific">Drosophila hydei</name>
    <name type="common">Fruit fly</name>
    <dbReference type="NCBI Taxonomy" id="7224"/>
    <lineage>
        <taxon>Eukaryota</taxon>
        <taxon>Metazoa</taxon>
        <taxon>Ecdysozoa</taxon>
        <taxon>Arthropoda</taxon>
        <taxon>Hexapoda</taxon>
        <taxon>Insecta</taxon>
        <taxon>Pterygota</taxon>
        <taxon>Neoptera</taxon>
        <taxon>Endopterygota</taxon>
        <taxon>Diptera</taxon>
        <taxon>Brachycera</taxon>
        <taxon>Muscomorpha</taxon>
        <taxon>Ephydroidea</taxon>
        <taxon>Drosophilidae</taxon>
        <taxon>Drosophila</taxon>
    </lineage>
</organism>
<dbReference type="Proteomes" id="UP000504633">
    <property type="component" value="Unplaced"/>
</dbReference>
<keyword evidence="2" id="KW-1185">Reference proteome</keyword>
<dbReference type="AlphaFoldDB" id="A0A6J1L516"/>
<gene>
    <name evidence="3" type="primary">LOC111592106</name>
</gene>
<protein>
    <submittedName>
        <fullName evidence="3">Uncharacterized protein LOC111592106 isoform X2</fullName>
    </submittedName>
</protein>